<dbReference type="SUPFAM" id="SSF52467">
    <property type="entry name" value="DHS-like NAD/FAD-binding domain"/>
    <property type="match status" value="1"/>
</dbReference>
<evidence type="ECO:0000256" key="3">
    <source>
        <dbReference type="ARBA" id="ARBA00022723"/>
    </source>
</evidence>
<keyword evidence="5 7" id="KW-0786">Thiamine pyrophosphate</keyword>
<dbReference type="PANTHER" id="PTHR42916:SF1">
    <property type="entry name" value="PROTEIN PHYLLO, CHLOROPLASTIC"/>
    <property type="match status" value="1"/>
</dbReference>
<keyword evidence="3 7" id="KW-0479">Metal-binding</keyword>
<dbReference type="InterPro" id="IPR032264">
    <property type="entry name" value="MenD_middle"/>
</dbReference>
<comment type="subunit">
    <text evidence="7">Homodimer.</text>
</comment>
<keyword evidence="4 7" id="KW-0460">Magnesium</keyword>
<dbReference type="GO" id="GO:0030976">
    <property type="term" value="F:thiamine pyrophosphate binding"/>
    <property type="evidence" value="ECO:0007669"/>
    <property type="project" value="UniProtKB-UniRule"/>
</dbReference>
<dbReference type="PANTHER" id="PTHR42916">
    <property type="entry name" value="2-SUCCINYL-5-ENOLPYRUVYL-6-HYDROXY-3-CYCLOHEXENE-1-CARBOXYLATE SYNTHASE"/>
    <property type="match status" value="1"/>
</dbReference>
<comment type="cofactor">
    <cofactor evidence="7">
        <name>thiamine diphosphate</name>
        <dbReference type="ChEBI" id="CHEBI:58937"/>
    </cofactor>
    <text evidence="7">Binds 1 thiamine pyrophosphate per subunit.</text>
</comment>
<dbReference type="InterPro" id="IPR029035">
    <property type="entry name" value="DHS-like_NAD/FAD-binding_dom"/>
</dbReference>
<proteinExistence type="inferred from homology"/>
<dbReference type="GO" id="GO:0030145">
    <property type="term" value="F:manganese ion binding"/>
    <property type="evidence" value="ECO:0007669"/>
    <property type="project" value="UniProtKB-UniRule"/>
</dbReference>
<evidence type="ECO:0000313" key="11">
    <source>
        <dbReference type="EMBL" id="QAT85848.1"/>
    </source>
</evidence>
<keyword evidence="6 7" id="KW-0464">Manganese</keyword>
<evidence type="ECO:0000256" key="7">
    <source>
        <dbReference type="HAMAP-Rule" id="MF_01659"/>
    </source>
</evidence>
<evidence type="ECO:0000256" key="2">
    <source>
        <dbReference type="ARBA" id="ARBA00022679"/>
    </source>
</evidence>
<dbReference type="AlphaFoldDB" id="A0A410RVE0"/>
<dbReference type="InterPro" id="IPR012001">
    <property type="entry name" value="Thiamin_PyroP_enz_TPP-bd_dom"/>
</dbReference>
<evidence type="ECO:0000259" key="9">
    <source>
        <dbReference type="Pfam" id="PF02776"/>
    </source>
</evidence>
<feature type="domain" description="Thiamine pyrophosphate enzyme N-terminal TPP-binding" evidence="9">
    <location>
        <begin position="13"/>
        <end position="120"/>
    </location>
</feature>
<comment type="function">
    <text evidence="7">Catalyzes the thiamine diphosphate-dependent decarboxylation of 2-oxoglutarate and the subsequent addition of the resulting succinic semialdehyde-thiamine pyrophosphate anion to isochorismate to yield 2-succinyl-5-enolpyruvyl-6-hydroxy-3-cyclohexene-1-carboxylate (SEPHCHC).</text>
</comment>
<dbReference type="Pfam" id="PF02775">
    <property type="entry name" value="TPP_enzyme_C"/>
    <property type="match status" value="1"/>
</dbReference>
<accession>A0A410RVE0</accession>
<gene>
    <name evidence="7 11" type="primary">menD</name>
    <name evidence="11" type="ORF">EJ065_4295</name>
</gene>
<evidence type="ECO:0000313" key="12">
    <source>
        <dbReference type="Proteomes" id="UP000288758"/>
    </source>
</evidence>
<dbReference type="CDD" id="cd02009">
    <property type="entry name" value="TPP_SHCHC_synthase"/>
    <property type="match status" value="1"/>
</dbReference>
<feature type="domain" description="Thiamine pyrophosphate enzyme TPP-binding" evidence="8">
    <location>
        <begin position="446"/>
        <end position="561"/>
    </location>
</feature>
<dbReference type="RefSeq" id="WP_128797548.1">
    <property type="nucleotide sequence ID" value="NZ_CP034669.1"/>
</dbReference>
<protein>
    <recommendedName>
        <fullName evidence="7">2-succinyl-5-enolpyruvyl-6-hydroxy-3-cyclohexene-1-carboxylate synthase</fullName>
        <shortName evidence="7">SEPHCHC synthase</shortName>
        <ecNumber evidence="7">2.2.1.9</ecNumber>
    </recommendedName>
    <alternativeName>
        <fullName evidence="7">Menaquinone biosynthesis protein MenD</fullName>
    </alternativeName>
</protein>
<comment type="pathway">
    <text evidence="7">Quinol/quinone metabolism; menaquinone biosynthesis.</text>
</comment>
<dbReference type="CDD" id="cd07037">
    <property type="entry name" value="TPP_PYR_MenD"/>
    <property type="match status" value="1"/>
</dbReference>
<dbReference type="GO" id="GO:0070204">
    <property type="term" value="F:2-succinyl-5-enolpyruvyl-6-hydroxy-3-cyclohexene-1-carboxylic-acid synthase activity"/>
    <property type="evidence" value="ECO:0007669"/>
    <property type="project" value="UniProtKB-UniRule"/>
</dbReference>
<dbReference type="UniPathway" id="UPA00079"/>
<comment type="pathway">
    <text evidence="7">Quinol/quinone metabolism; 1,4-dihydroxy-2-naphthoate biosynthesis; 1,4-dihydroxy-2-naphthoate from chorismate: step 2/7.</text>
</comment>
<dbReference type="Proteomes" id="UP000288758">
    <property type="component" value="Chromosome"/>
</dbReference>
<dbReference type="NCBIfam" id="TIGR00173">
    <property type="entry name" value="menD"/>
    <property type="match status" value="1"/>
</dbReference>
<evidence type="ECO:0000256" key="6">
    <source>
        <dbReference type="ARBA" id="ARBA00023211"/>
    </source>
</evidence>
<dbReference type="InterPro" id="IPR029061">
    <property type="entry name" value="THDP-binding"/>
</dbReference>
<sequence>MSLDANLNVLWSRALLEELVRGGVRHAVVCPGSRSSALALACAHTPGLRVWSVIDERSAGFFALGMAKQSRQPVVLVATSGSAGAHFFPAVVEAAMAQVPLIILTADRPLELQGWGAPQTVPQARFYGDFARLFADVGMPEASSSAIAHLRATAARAVSTACRAPRGAVQLNVPFREPLAPIAQDFGAEKLTALAREGRTDAPLTLIAQSSRAPDAAVLEDVRARIAATERGVIVCGPRDEDDGFAEAITALSLATGYPVLAEATSQARYGGGPLTVSLYDALLRHEPFTRGHTPELVLRFGGGLTPKSPQQWLDASGADITVFSDEGALYDPAHRATRVLEGNAVLACRALTEGLSRGPGRWAQGFVNAERVARSALETALGEQPDVLTEPRLAREVVAALPANALFFVSSSMPIRAVDAFAHGGGVPLRVLANRGANGIDGIVSSAAGMAAAAGRPAVLLSGDLALLHDVGGLVSAARARVPLTVVVVNNDGGGIFSFLPLAQVAKPDEFEALFGTPHGVDLSHAAALAGARFERPTTPTALRAAVRTGLEGGLHLVEVRVDRATNVDVHRHLFARMAAALGEGPWA</sequence>
<dbReference type="EMBL" id="CP034669">
    <property type="protein sequence ID" value="QAT85848.1"/>
    <property type="molecule type" value="Genomic_DNA"/>
</dbReference>
<comment type="catalytic activity">
    <reaction evidence="7">
        <text>isochorismate + 2-oxoglutarate + H(+) = 5-enolpyruvoyl-6-hydroxy-2-succinyl-cyclohex-3-ene-1-carboxylate + CO2</text>
        <dbReference type="Rhea" id="RHEA:25593"/>
        <dbReference type="ChEBI" id="CHEBI:15378"/>
        <dbReference type="ChEBI" id="CHEBI:16526"/>
        <dbReference type="ChEBI" id="CHEBI:16810"/>
        <dbReference type="ChEBI" id="CHEBI:29780"/>
        <dbReference type="ChEBI" id="CHEBI:58818"/>
        <dbReference type="EC" id="2.2.1.9"/>
    </reaction>
</comment>
<dbReference type="UniPathway" id="UPA01057">
    <property type="reaction ID" value="UER00164"/>
</dbReference>
<dbReference type="EC" id="2.2.1.9" evidence="7"/>
<evidence type="ECO:0000256" key="4">
    <source>
        <dbReference type="ARBA" id="ARBA00022842"/>
    </source>
</evidence>
<evidence type="ECO:0000256" key="1">
    <source>
        <dbReference type="ARBA" id="ARBA00022428"/>
    </source>
</evidence>
<dbReference type="GO" id="GO:0000287">
    <property type="term" value="F:magnesium ion binding"/>
    <property type="evidence" value="ECO:0007669"/>
    <property type="project" value="UniProtKB-UniRule"/>
</dbReference>
<dbReference type="Gene3D" id="3.40.50.970">
    <property type="match status" value="2"/>
</dbReference>
<keyword evidence="2 7" id="KW-0808">Transferase</keyword>
<dbReference type="HAMAP" id="MF_01659">
    <property type="entry name" value="MenD"/>
    <property type="match status" value="1"/>
</dbReference>
<evidence type="ECO:0000259" key="8">
    <source>
        <dbReference type="Pfam" id="PF02775"/>
    </source>
</evidence>
<dbReference type="InterPro" id="IPR004433">
    <property type="entry name" value="MenaQ_synth_MenD"/>
</dbReference>
<dbReference type="GO" id="GO:0009234">
    <property type="term" value="P:menaquinone biosynthetic process"/>
    <property type="evidence" value="ECO:0007669"/>
    <property type="project" value="UniProtKB-UniRule"/>
</dbReference>
<dbReference type="Pfam" id="PF16582">
    <property type="entry name" value="TPP_enzyme_M_2"/>
    <property type="match status" value="1"/>
</dbReference>
<reference evidence="11 12" key="1">
    <citation type="submission" date="2018-12" db="EMBL/GenBank/DDBJ databases">
        <title>Complete Genome Sequence of the Corallopyronin A producing Myxobacterium Corallococcus coralloides B035.</title>
        <authorList>
            <person name="Bouhired S.M."/>
            <person name="Rupp O."/>
            <person name="Blom J."/>
            <person name="Schaeberle T.F."/>
            <person name="Kehraus S."/>
            <person name="Schiefer A."/>
            <person name="Pfarr K."/>
            <person name="Goesmann A."/>
            <person name="Hoerauf A."/>
            <person name="Koenig G.M."/>
        </authorList>
    </citation>
    <scope>NUCLEOTIDE SEQUENCE [LARGE SCALE GENOMIC DNA]</scope>
    <source>
        <strain evidence="11 12">B035</strain>
    </source>
</reference>
<comment type="similarity">
    <text evidence="7">Belongs to the TPP enzyme family. MenD subfamily.</text>
</comment>
<feature type="domain" description="Menaquinone biosynthesis protein MenD middle" evidence="10">
    <location>
        <begin position="227"/>
        <end position="410"/>
    </location>
</feature>
<dbReference type="Pfam" id="PF02776">
    <property type="entry name" value="TPP_enzyme_N"/>
    <property type="match status" value="1"/>
</dbReference>
<evidence type="ECO:0000256" key="5">
    <source>
        <dbReference type="ARBA" id="ARBA00023052"/>
    </source>
</evidence>
<name>A0A410RVE0_CORCK</name>
<organism evidence="11 12">
    <name type="scientific">Corallococcus coralloides</name>
    <name type="common">Myxococcus coralloides</name>
    <dbReference type="NCBI Taxonomy" id="184914"/>
    <lineage>
        <taxon>Bacteria</taxon>
        <taxon>Pseudomonadati</taxon>
        <taxon>Myxococcota</taxon>
        <taxon>Myxococcia</taxon>
        <taxon>Myxococcales</taxon>
        <taxon>Cystobacterineae</taxon>
        <taxon>Myxococcaceae</taxon>
        <taxon>Corallococcus</taxon>
    </lineage>
</organism>
<dbReference type="Gene3D" id="3.40.50.1220">
    <property type="entry name" value="TPP-binding domain"/>
    <property type="match status" value="1"/>
</dbReference>
<dbReference type="SUPFAM" id="SSF52518">
    <property type="entry name" value="Thiamin diphosphate-binding fold (THDP-binding)"/>
    <property type="match status" value="2"/>
</dbReference>
<evidence type="ECO:0000259" key="10">
    <source>
        <dbReference type="Pfam" id="PF16582"/>
    </source>
</evidence>
<keyword evidence="1 7" id="KW-0474">Menaquinone biosynthesis</keyword>
<comment type="cofactor">
    <cofactor evidence="7">
        <name>Mg(2+)</name>
        <dbReference type="ChEBI" id="CHEBI:18420"/>
    </cofactor>
    <cofactor evidence="7">
        <name>Mn(2+)</name>
        <dbReference type="ChEBI" id="CHEBI:29035"/>
    </cofactor>
</comment>
<dbReference type="InterPro" id="IPR011766">
    <property type="entry name" value="TPP_enzyme_TPP-bd"/>
</dbReference>
<dbReference type="PIRSF" id="PIRSF004983">
    <property type="entry name" value="MenD"/>
    <property type="match status" value="1"/>
</dbReference>